<evidence type="ECO:0000256" key="1">
    <source>
        <dbReference type="ARBA" id="ARBA00004123"/>
    </source>
</evidence>
<sequence>MASAFITSKSSESKDSFVYGPFNVFDASCKFQDAHEWSPSDCKEGQRDYIKPLCSYPPRFSMGPESKIRERLTQTSFVGIHSDLRVEILLLDFWDIYLSKILTAVDETEVNPYNLMLREALDKPHAAEIQSALIHTVCAMCSSFLSTEAGYNMIAPEYQDTNFHQYWNFHKIKGLSFVSASYSWKEASSGEELSFLVASIYFLLTTDVFYSSDEWQIHLRGVVETLKSISHWDEKSLVSVVREPDSVSGALLFFAQMTKLDYLFSTLYLVSDDVCNKYMTVMDLEFINYPEEHMTRSLMYRNTGITSGMLRCLTNIVKYLQVANSPQAREQAVIAIEQELIDCEPPAFNNNLNSLNSLIIYHQSVMFHTAIKLLFMREVKQRGPHDLQDLVNSGIDHIEINEEITKGITGIGLYWPSFVICVEAVSSESQARVTSWLQTIEPHCVDSMKRGNRIIKKVWQRRRNGDQISWLKVIREIDPTLLLT</sequence>
<gene>
    <name evidence="3" type="ORF">KUCA_T00001271001</name>
</gene>
<dbReference type="OrthoDB" id="25818at2759"/>
<evidence type="ECO:0000256" key="2">
    <source>
        <dbReference type="ARBA" id="ARBA00023242"/>
    </source>
</evidence>
<reference evidence="3" key="2">
    <citation type="submission" date="2014-02" db="EMBL/GenBank/DDBJ databases">
        <title>Complete DNA sequence of /Kuraishia capsulata/ illustrates novel genomic features among budding yeasts (/Saccharomycotina/).</title>
        <authorList>
            <person name="Morales L."/>
            <person name="Noel B."/>
            <person name="Porcel B."/>
            <person name="Marcet-Houben M."/>
            <person name="Hullo M-F."/>
            <person name="Sacerdot C."/>
            <person name="Tekaia F."/>
            <person name="Leh-Louis V."/>
            <person name="Despons L."/>
            <person name="Khanna V."/>
            <person name="Aury J-M."/>
            <person name="Barbe V."/>
            <person name="Couloux A."/>
            <person name="Labadie K."/>
            <person name="Pelletier E."/>
            <person name="Souciet J-L."/>
            <person name="Boekhout T."/>
            <person name="Gabaldon T."/>
            <person name="Wincker P."/>
            <person name="Dujon B."/>
        </authorList>
    </citation>
    <scope>NUCLEOTIDE SEQUENCE</scope>
    <source>
        <strain evidence="3">CBS 1993</strain>
    </source>
</reference>
<accession>W6MGM9</accession>
<dbReference type="AlphaFoldDB" id="W6MGM9"/>
<keyword evidence="2" id="KW-0539">Nucleus</keyword>
<dbReference type="RefSeq" id="XP_022457316.1">
    <property type="nucleotide sequence ID" value="XM_022605892.1"/>
</dbReference>
<dbReference type="EMBL" id="HG793125">
    <property type="protein sequence ID" value="CDK25304.1"/>
    <property type="molecule type" value="Genomic_DNA"/>
</dbReference>
<evidence type="ECO:0000313" key="3">
    <source>
        <dbReference type="EMBL" id="CDK25304.1"/>
    </source>
</evidence>
<evidence type="ECO:0000313" key="4">
    <source>
        <dbReference type="Proteomes" id="UP000019384"/>
    </source>
</evidence>
<dbReference type="GeneID" id="34518704"/>
<name>W6MGM9_9ASCO</name>
<keyword evidence="4" id="KW-1185">Reference proteome</keyword>
<dbReference type="PANTHER" id="PTHR37534:SF46">
    <property type="entry name" value="ZN(II)2CYS6 TRANSCRIPTION FACTOR (EUROFUNG)"/>
    <property type="match status" value="1"/>
</dbReference>
<organism evidence="3 4">
    <name type="scientific">Kuraishia capsulata CBS 1993</name>
    <dbReference type="NCBI Taxonomy" id="1382522"/>
    <lineage>
        <taxon>Eukaryota</taxon>
        <taxon>Fungi</taxon>
        <taxon>Dikarya</taxon>
        <taxon>Ascomycota</taxon>
        <taxon>Saccharomycotina</taxon>
        <taxon>Pichiomycetes</taxon>
        <taxon>Pichiales</taxon>
        <taxon>Pichiaceae</taxon>
        <taxon>Kuraishia</taxon>
    </lineage>
</organism>
<dbReference type="GO" id="GO:0005634">
    <property type="term" value="C:nucleus"/>
    <property type="evidence" value="ECO:0007669"/>
    <property type="project" value="UniProtKB-SubCell"/>
</dbReference>
<comment type="subcellular location">
    <subcellularLocation>
        <location evidence="1">Nucleus</location>
    </subcellularLocation>
</comment>
<reference evidence="3" key="1">
    <citation type="submission" date="2013-12" db="EMBL/GenBank/DDBJ databases">
        <authorList>
            <person name="Genoscope - CEA"/>
        </authorList>
    </citation>
    <scope>NUCLEOTIDE SEQUENCE</scope>
    <source>
        <strain evidence="3">CBS 1993</strain>
    </source>
</reference>
<dbReference type="HOGENOM" id="CLU_009030_4_0_1"/>
<dbReference type="InterPro" id="IPR021858">
    <property type="entry name" value="Fun_TF"/>
</dbReference>
<dbReference type="Proteomes" id="UP000019384">
    <property type="component" value="Unassembled WGS sequence"/>
</dbReference>
<dbReference type="PANTHER" id="PTHR37534">
    <property type="entry name" value="TRANSCRIPTIONAL ACTIVATOR PROTEIN UGA3"/>
    <property type="match status" value="1"/>
</dbReference>
<proteinExistence type="predicted"/>
<protein>
    <submittedName>
        <fullName evidence="3">Uncharacterized protein</fullName>
    </submittedName>
</protein>
<dbReference type="Pfam" id="PF11951">
    <property type="entry name" value="Fungal_trans_2"/>
    <property type="match status" value="1"/>
</dbReference>